<dbReference type="VEuPathDB" id="GiardiaDB:GL50803_23560"/>
<accession>A8BX42</accession>
<dbReference type="EMBL" id="AACB03000003">
    <property type="protein sequence ID" value="KAE8303257.1"/>
    <property type="molecule type" value="Genomic_DNA"/>
</dbReference>
<evidence type="ECO:0000313" key="1">
    <source>
        <dbReference type="EMBL" id="KAE8303257.1"/>
    </source>
</evidence>
<sequence length="806" mass="89838">MKKLDPRLLGTSSNVNERWSGSSSRRSELAAARKRLINLSNYYGTLETHSHSSSKSEDLLESLANLCSGDNVNKTFAQLISNKQKCLELKEASIYFPVSEMLQLIHIENTQHTSNVRNEARELLKKHSPQDVILSCWTGLLNLLLSKEHTPSGYPEPAFGSNFSTYVSEDLCAADHDSTNFSDQCFDGWTDLLQILGEVDQIYIRIDMHGEPELAQSIPGLPTVLENVALTLTDVLCTKIQDRDNEMHCLLNLIVYDISLNYSPIQHNGILQGIRTLLLIDCRKDEVDDDTHYDFFSYPNIETFGLLNSTIPLALVKCLEGSTPPIVRAGASSQYTQTGIKRLWLNESIICGDVRSDEEPLTRAKLALHYLLTSVTNLTLSRQLRDLCLPADLPLEAYEFLLDHGISGILFMNLRNLTIHKLNQPVSLATYIPDQTKGRANLETFYASRLQSNNTTVAEFLASSNLEGLLIDPYPALTFNSEEQNRYQGALSLFARKATASTIRQDACFSSQSIHQRCITSAAARCIPNTEFSADELMMLDRRVPAKCGILLCGALETDVALSIATSLSYLLIPYEAGKLDYSPTCRLVTETLVRLHALSLQFSNDCYTCKSQVLCYTPFAHVTRIVDPNHERLKHMRAILTTYTSGTPGPEIGDPVNEALANLCLDTLEHCLKFRERDDLDFSCRSQGTDSKTGPTITLVAGSGSVHTIVALTLVILLEMGFAGPMSIDLRPGILLASMRNSQNYIEKYLSQIALFPFIKKIALPADATMLRLNNASRKFVVFDEDNNEKPFATQVHGARRIFKR</sequence>
<dbReference type="AlphaFoldDB" id="A8BX42"/>
<protein>
    <submittedName>
        <fullName evidence="1">Uncharacterized protein</fullName>
    </submittedName>
</protein>
<dbReference type="Proteomes" id="UP000001548">
    <property type="component" value="Unassembled WGS sequence"/>
</dbReference>
<dbReference type="HOGENOM" id="CLU_349667_0_0_1"/>
<dbReference type="KEGG" id="gla:GL50803_0023560"/>
<organism evidence="1 2">
    <name type="scientific">Giardia intestinalis (strain ATCC 50803 / WB clone C6)</name>
    <name type="common">Giardia lamblia</name>
    <dbReference type="NCBI Taxonomy" id="184922"/>
    <lineage>
        <taxon>Eukaryota</taxon>
        <taxon>Metamonada</taxon>
        <taxon>Diplomonadida</taxon>
        <taxon>Hexamitidae</taxon>
        <taxon>Giardiinae</taxon>
        <taxon>Giardia</taxon>
    </lineage>
</organism>
<keyword evidence="2" id="KW-1185">Reference proteome</keyword>
<evidence type="ECO:0000313" key="2">
    <source>
        <dbReference type="Proteomes" id="UP000001548"/>
    </source>
</evidence>
<comment type="caution">
    <text evidence="1">The sequence shown here is derived from an EMBL/GenBank/DDBJ whole genome shotgun (WGS) entry which is preliminary data.</text>
</comment>
<name>A8BX42_GIAIC</name>
<dbReference type="GeneID" id="5697219"/>
<reference evidence="1 2" key="1">
    <citation type="journal article" date="2007" name="Science">
        <title>Genomic minimalism in the early diverging intestinal parasite Giardia lamblia.</title>
        <authorList>
            <person name="Morrison H.G."/>
            <person name="McArthur A.G."/>
            <person name="Gillin F.D."/>
            <person name="Aley S.B."/>
            <person name="Adam R.D."/>
            <person name="Olsen G.J."/>
            <person name="Best A.A."/>
            <person name="Cande W.Z."/>
            <person name="Chen F."/>
            <person name="Cipriano M.J."/>
            <person name="Davids B.J."/>
            <person name="Dawson S.C."/>
            <person name="Elmendorf H.G."/>
            <person name="Hehl A.B."/>
            <person name="Holder M.E."/>
            <person name="Huse S.M."/>
            <person name="Kim U.U."/>
            <person name="Lasek-Nesselquist E."/>
            <person name="Manning G."/>
            <person name="Nigam A."/>
            <person name="Nixon J.E."/>
            <person name="Palm D."/>
            <person name="Passamaneck N.E."/>
            <person name="Prabhu A."/>
            <person name="Reich C.I."/>
            <person name="Reiner D.S."/>
            <person name="Samuelson J."/>
            <person name="Svard S.G."/>
            <person name="Sogin M.L."/>
        </authorList>
    </citation>
    <scope>NUCLEOTIDE SEQUENCE [LARGE SCALE GENOMIC DNA]</scope>
    <source>
        <strain evidence="1 2">WB C6</strain>
    </source>
</reference>
<dbReference type="RefSeq" id="XP_001704365.1">
    <property type="nucleotide sequence ID" value="XM_001704313.1"/>
</dbReference>
<dbReference type="OMA" id="HCLKFRE"/>
<gene>
    <name evidence="1" type="ORF">GL50803_0023560</name>
</gene>
<proteinExistence type="predicted"/>